<keyword evidence="1" id="KW-0472">Membrane</keyword>
<comment type="caution">
    <text evidence="2">The sequence shown here is derived from an EMBL/GenBank/DDBJ whole genome shotgun (WGS) entry which is preliminary data.</text>
</comment>
<gene>
    <name evidence="2" type="ORF">FD33_GL002049</name>
</gene>
<feature type="transmembrane region" description="Helical" evidence="1">
    <location>
        <begin position="12"/>
        <end position="34"/>
    </location>
</feature>
<feature type="transmembrane region" description="Helical" evidence="1">
    <location>
        <begin position="40"/>
        <end position="59"/>
    </location>
</feature>
<dbReference type="GeneID" id="96667726"/>
<keyword evidence="1" id="KW-0812">Transmembrane</keyword>
<reference evidence="2 3" key="1">
    <citation type="journal article" date="2015" name="Genome Announc.">
        <title>Expanding the biotechnology potential of lactobacilli through comparative genomics of 213 strains and associated genera.</title>
        <authorList>
            <person name="Sun Z."/>
            <person name="Harris H.M."/>
            <person name="McCann A."/>
            <person name="Guo C."/>
            <person name="Argimon S."/>
            <person name="Zhang W."/>
            <person name="Yang X."/>
            <person name="Jeffery I.B."/>
            <person name="Cooney J.C."/>
            <person name="Kagawa T.F."/>
            <person name="Liu W."/>
            <person name="Song Y."/>
            <person name="Salvetti E."/>
            <person name="Wrobel A."/>
            <person name="Rasinkangas P."/>
            <person name="Parkhill J."/>
            <person name="Rea M.C."/>
            <person name="O'Sullivan O."/>
            <person name="Ritari J."/>
            <person name="Douillard F.P."/>
            <person name="Paul Ross R."/>
            <person name="Yang R."/>
            <person name="Briner A.E."/>
            <person name="Felis G.E."/>
            <person name="de Vos W.M."/>
            <person name="Barrangou R."/>
            <person name="Klaenhammer T.R."/>
            <person name="Caufield P.W."/>
            <person name="Cui Y."/>
            <person name="Zhang H."/>
            <person name="O'Toole P.W."/>
        </authorList>
    </citation>
    <scope>NUCLEOTIDE SEQUENCE [LARGE SCALE GENOMIC DNA]</scope>
    <source>
        <strain evidence="2 3">DSM 13238</strain>
    </source>
</reference>
<keyword evidence="3" id="KW-1185">Reference proteome</keyword>
<sequence>MENELRFAKKISFKPLLGSIFFGIAVSVVVISIFPNEPLMSILCGIVGFLIDSMLIYPWSLKHFYGGWTITTKGIYYVDDGTWNKKVRLIYLPFLQQDKFIPLSEIQSFSIIDGVNLMNSHNIIGGTLKQPINRSERLLIVETRQGQVTLNLSWNYKGETVTDKKVNQILAILKSSSR</sequence>
<evidence type="ECO:0000313" key="2">
    <source>
        <dbReference type="EMBL" id="KRL31372.1"/>
    </source>
</evidence>
<dbReference type="OrthoDB" id="2314339at2"/>
<keyword evidence="1" id="KW-1133">Transmembrane helix</keyword>
<protein>
    <submittedName>
        <fullName evidence="2">Uncharacterized protein</fullName>
    </submittedName>
</protein>
<evidence type="ECO:0000313" key="3">
    <source>
        <dbReference type="Proteomes" id="UP000051908"/>
    </source>
</evidence>
<dbReference type="AlphaFoldDB" id="A0A0R1PGM1"/>
<dbReference type="PATRIC" id="fig|1122151.5.peg.2118"/>
<dbReference type="EMBL" id="AZES01000050">
    <property type="protein sequence ID" value="KRL31372.1"/>
    <property type="molecule type" value="Genomic_DNA"/>
</dbReference>
<evidence type="ECO:0000256" key="1">
    <source>
        <dbReference type="SAM" id="Phobius"/>
    </source>
</evidence>
<accession>A0A0R1PGM1</accession>
<organism evidence="2 3">
    <name type="scientific">Companilactobacillus paralimentarius DSM 13238 = JCM 10415</name>
    <dbReference type="NCBI Taxonomy" id="1122151"/>
    <lineage>
        <taxon>Bacteria</taxon>
        <taxon>Bacillati</taxon>
        <taxon>Bacillota</taxon>
        <taxon>Bacilli</taxon>
        <taxon>Lactobacillales</taxon>
        <taxon>Lactobacillaceae</taxon>
        <taxon>Companilactobacillus</taxon>
    </lineage>
</organism>
<proteinExistence type="predicted"/>
<dbReference type="Proteomes" id="UP000051908">
    <property type="component" value="Unassembled WGS sequence"/>
</dbReference>
<name>A0A0R1PGM1_9LACO</name>
<dbReference type="RefSeq" id="WP_025086325.1">
    <property type="nucleotide sequence ID" value="NZ_AZES01000050.1"/>
</dbReference>